<gene>
    <name evidence="1" type="ORF">V1477_007440</name>
</gene>
<accession>A0ABD2CIH1</accession>
<name>A0ABD2CIH1_VESMC</name>
<dbReference type="Proteomes" id="UP001607303">
    <property type="component" value="Unassembled WGS sequence"/>
</dbReference>
<organism evidence="1 2">
    <name type="scientific">Vespula maculifrons</name>
    <name type="common">Eastern yellow jacket</name>
    <name type="synonym">Wasp</name>
    <dbReference type="NCBI Taxonomy" id="7453"/>
    <lineage>
        <taxon>Eukaryota</taxon>
        <taxon>Metazoa</taxon>
        <taxon>Ecdysozoa</taxon>
        <taxon>Arthropoda</taxon>
        <taxon>Hexapoda</taxon>
        <taxon>Insecta</taxon>
        <taxon>Pterygota</taxon>
        <taxon>Neoptera</taxon>
        <taxon>Endopterygota</taxon>
        <taxon>Hymenoptera</taxon>
        <taxon>Apocrita</taxon>
        <taxon>Aculeata</taxon>
        <taxon>Vespoidea</taxon>
        <taxon>Vespidae</taxon>
        <taxon>Vespinae</taxon>
        <taxon>Vespula</taxon>
    </lineage>
</organism>
<proteinExistence type="predicted"/>
<sequence>MCSTIRNMLREGLKLRVTERTTEEFFEFNANFEGTACSKLYENEASASPRRLRITQVYVARPYTHKHNRTRERTHGTYPSKRFRFVERCIAELNRGENVDHLGMKI</sequence>
<dbReference type="EMBL" id="JAYRBN010000050">
    <property type="protein sequence ID" value="KAL2744898.1"/>
    <property type="molecule type" value="Genomic_DNA"/>
</dbReference>
<evidence type="ECO:0000313" key="1">
    <source>
        <dbReference type="EMBL" id="KAL2744898.1"/>
    </source>
</evidence>
<keyword evidence="2" id="KW-1185">Reference proteome</keyword>
<dbReference type="AlphaFoldDB" id="A0ABD2CIH1"/>
<evidence type="ECO:0000313" key="2">
    <source>
        <dbReference type="Proteomes" id="UP001607303"/>
    </source>
</evidence>
<protein>
    <submittedName>
        <fullName evidence="1">Uncharacterized protein</fullName>
    </submittedName>
</protein>
<reference evidence="1 2" key="1">
    <citation type="journal article" date="2024" name="Ann. Entomol. Soc. Am.">
        <title>Genomic analyses of the southern and eastern yellowjacket wasps (Hymenoptera: Vespidae) reveal evolutionary signatures of social life.</title>
        <authorList>
            <person name="Catto M.A."/>
            <person name="Caine P.B."/>
            <person name="Orr S.E."/>
            <person name="Hunt B.G."/>
            <person name="Goodisman M.A.D."/>
        </authorList>
    </citation>
    <scope>NUCLEOTIDE SEQUENCE [LARGE SCALE GENOMIC DNA]</scope>
    <source>
        <strain evidence="1">232</strain>
        <tissue evidence="1">Head and thorax</tissue>
    </source>
</reference>
<comment type="caution">
    <text evidence="1">The sequence shown here is derived from an EMBL/GenBank/DDBJ whole genome shotgun (WGS) entry which is preliminary data.</text>
</comment>